<evidence type="ECO:0000313" key="12">
    <source>
        <dbReference type="Proteomes" id="UP000245680"/>
    </source>
</evidence>
<feature type="transmembrane region" description="Helical" evidence="10">
    <location>
        <begin position="178"/>
        <end position="198"/>
    </location>
</feature>
<evidence type="ECO:0000256" key="4">
    <source>
        <dbReference type="ARBA" id="ARBA00022538"/>
    </source>
</evidence>
<dbReference type="PANTHER" id="PTHR32024">
    <property type="entry name" value="TRK SYSTEM POTASSIUM UPTAKE PROTEIN TRKG-RELATED"/>
    <property type="match status" value="1"/>
</dbReference>
<comment type="caution">
    <text evidence="11">The sequence shown here is derived from an EMBL/GenBank/DDBJ whole genome shotgun (WGS) entry which is preliminary data.</text>
</comment>
<dbReference type="InterPro" id="IPR003445">
    <property type="entry name" value="Cat_transpt"/>
</dbReference>
<keyword evidence="2" id="KW-0813">Transport</keyword>
<dbReference type="AlphaFoldDB" id="A0A2V2L6Z9"/>
<dbReference type="InterPro" id="IPR004772">
    <property type="entry name" value="TrkH"/>
</dbReference>
<evidence type="ECO:0000256" key="10">
    <source>
        <dbReference type="SAM" id="Phobius"/>
    </source>
</evidence>
<evidence type="ECO:0000256" key="2">
    <source>
        <dbReference type="ARBA" id="ARBA00022448"/>
    </source>
</evidence>
<dbReference type="GO" id="GO:0005886">
    <property type="term" value="C:plasma membrane"/>
    <property type="evidence" value="ECO:0007669"/>
    <property type="project" value="UniProtKB-SubCell"/>
</dbReference>
<feature type="transmembrane region" description="Helical" evidence="10">
    <location>
        <begin position="333"/>
        <end position="353"/>
    </location>
</feature>
<dbReference type="EMBL" id="QGKU01000060">
    <property type="protein sequence ID" value="PWR01218.1"/>
    <property type="molecule type" value="Genomic_DNA"/>
</dbReference>
<evidence type="ECO:0000313" key="11">
    <source>
        <dbReference type="EMBL" id="PWR01218.1"/>
    </source>
</evidence>
<keyword evidence="12" id="KW-1185">Reference proteome</keyword>
<gene>
    <name evidence="11" type="ORF">DKT77_18790</name>
</gene>
<feature type="transmembrane region" description="Helical" evidence="10">
    <location>
        <begin position="389"/>
        <end position="410"/>
    </location>
</feature>
<feature type="transmembrane region" description="Helical" evidence="10">
    <location>
        <begin position="61"/>
        <end position="89"/>
    </location>
</feature>
<feature type="transmembrane region" description="Helical" evidence="10">
    <location>
        <begin position="279"/>
        <end position="312"/>
    </location>
</feature>
<feature type="transmembrane region" description="Helical" evidence="10">
    <location>
        <begin position="110"/>
        <end position="135"/>
    </location>
</feature>
<comment type="subcellular location">
    <subcellularLocation>
        <location evidence="1">Cell membrane</location>
        <topology evidence="1">Multi-pass membrane protein</topology>
    </subcellularLocation>
</comment>
<evidence type="ECO:0000256" key="8">
    <source>
        <dbReference type="ARBA" id="ARBA00023065"/>
    </source>
</evidence>
<name>A0A2V2L6Z9_9RHOB</name>
<dbReference type="OrthoDB" id="9810952at2"/>
<dbReference type="Pfam" id="PF02386">
    <property type="entry name" value="TrkH"/>
    <property type="match status" value="1"/>
</dbReference>
<dbReference type="NCBIfam" id="TIGR00933">
    <property type="entry name" value="2a38"/>
    <property type="match status" value="1"/>
</dbReference>
<evidence type="ECO:0000256" key="5">
    <source>
        <dbReference type="ARBA" id="ARBA00022692"/>
    </source>
</evidence>
<keyword evidence="5 10" id="KW-0812">Transmembrane</keyword>
<keyword evidence="9 10" id="KW-0472">Membrane</keyword>
<evidence type="ECO:0000256" key="6">
    <source>
        <dbReference type="ARBA" id="ARBA00022958"/>
    </source>
</evidence>
<reference evidence="11 12" key="1">
    <citation type="submission" date="2018-05" db="EMBL/GenBank/DDBJ databases">
        <title>Rhodobacteraceae gen. nov., sp. nov. isolated from sea water.</title>
        <authorList>
            <person name="Ren Y."/>
        </authorList>
    </citation>
    <scope>NUCLEOTIDE SEQUENCE [LARGE SCALE GENOMIC DNA]</scope>
    <source>
        <strain evidence="11 12">TG-679</strain>
    </source>
</reference>
<protein>
    <submittedName>
        <fullName evidence="11">Ktr system potassium transporter B</fullName>
    </submittedName>
</protein>
<accession>A0A2V2L6Z9</accession>
<keyword evidence="4" id="KW-0633">Potassium transport</keyword>
<feature type="transmembrane region" description="Helical" evidence="10">
    <location>
        <begin position="210"/>
        <end position="231"/>
    </location>
</feature>
<sequence length="427" mass="45742">MLAALYAVLITLGAGLLMLPVATPAPITWSDAIFTAASAVTVTGLVVIDTGSDLTVFGQGVVMVLVQLGGLGLMTFAVLVLSMLGLPVSMSQRMFLREDLNQTSISDLMVLVRGILKVVLACELVGVMLLSVVFVPEFGWAEGLWQALFHTVSAFNNAGFALFPDSLTGWVGNPVVNLTVPALFIFGGLGFIVVTELYERRGWQAFSLHTKLMVVGTLALIVWSVVMFAALEWNNPRTLGALPLHDRFWASWFQGVTTRTAGFNTVDIGGLHDSTSMMFMSLMVIGGGSTSTAGGIKVTTFIVLLLATLAFFRRRQQLHIFGRSLGPEEVMKVLALTMVSILTVFMAIFLITISHDGDFLDLAFEVTSAFGTVGLSRGATGELDGFGRAVIVAVMFIGRVGPLTLGFFLATRAKPRLGYPASRVFLG</sequence>
<keyword evidence="3" id="KW-1003">Cell membrane</keyword>
<proteinExistence type="predicted"/>
<evidence type="ECO:0000256" key="1">
    <source>
        <dbReference type="ARBA" id="ARBA00004651"/>
    </source>
</evidence>
<evidence type="ECO:0000256" key="9">
    <source>
        <dbReference type="ARBA" id="ARBA00023136"/>
    </source>
</evidence>
<dbReference type="GO" id="GO:0015379">
    <property type="term" value="F:potassium:chloride symporter activity"/>
    <property type="evidence" value="ECO:0007669"/>
    <property type="project" value="InterPro"/>
</dbReference>
<evidence type="ECO:0000256" key="7">
    <source>
        <dbReference type="ARBA" id="ARBA00022989"/>
    </source>
</evidence>
<keyword evidence="7 10" id="KW-1133">Transmembrane helix</keyword>
<keyword evidence="6" id="KW-0630">Potassium</keyword>
<evidence type="ECO:0000256" key="3">
    <source>
        <dbReference type="ARBA" id="ARBA00022475"/>
    </source>
</evidence>
<dbReference type="PANTHER" id="PTHR32024:SF1">
    <property type="entry name" value="KTR SYSTEM POTASSIUM UPTAKE PROTEIN B"/>
    <property type="match status" value="1"/>
</dbReference>
<keyword evidence="8" id="KW-0406">Ion transport</keyword>
<dbReference type="Proteomes" id="UP000245680">
    <property type="component" value="Unassembled WGS sequence"/>
</dbReference>
<organism evidence="11 12">
    <name type="scientific">Meridianimarinicoccus roseus</name>
    <dbReference type="NCBI Taxonomy" id="2072018"/>
    <lineage>
        <taxon>Bacteria</taxon>
        <taxon>Pseudomonadati</taxon>
        <taxon>Pseudomonadota</taxon>
        <taxon>Alphaproteobacteria</taxon>
        <taxon>Rhodobacterales</taxon>
        <taxon>Paracoccaceae</taxon>
        <taxon>Meridianimarinicoccus</taxon>
    </lineage>
</organism>